<dbReference type="GO" id="GO:0005840">
    <property type="term" value="C:ribosome"/>
    <property type="evidence" value="ECO:0007669"/>
    <property type="project" value="UniProtKB-KW"/>
</dbReference>
<keyword evidence="7" id="KW-0687">Ribonucleoprotein</keyword>
<evidence type="ECO:0000313" key="12">
    <source>
        <dbReference type="Proteomes" id="UP001321473"/>
    </source>
</evidence>
<dbReference type="SUPFAM" id="SSF46911">
    <property type="entry name" value="Ribosomal protein S18"/>
    <property type="match status" value="1"/>
</dbReference>
<dbReference type="Proteomes" id="UP001321473">
    <property type="component" value="Unassembled WGS sequence"/>
</dbReference>
<accession>A0AAQ4DEN1</accession>
<dbReference type="AlphaFoldDB" id="A0AAQ4DEN1"/>
<evidence type="ECO:0000256" key="3">
    <source>
        <dbReference type="ARBA" id="ARBA00022553"/>
    </source>
</evidence>
<dbReference type="GO" id="GO:1990904">
    <property type="term" value="C:ribonucleoprotein complex"/>
    <property type="evidence" value="ECO:0007669"/>
    <property type="project" value="UniProtKB-KW"/>
</dbReference>
<keyword evidence="12" id="KW-1185">Reference proteome</keyword>
<dbReference type="PANTHER" id="PTHR13329">
    <property type="entry name" value="MITOCHONDRIAL RIBOSOMAL PROTEIN S18B"/>
    <property type="match status" value="1"/>
</dbReference>
<evidence type="ECO:0000256" key="4">
    <source>
        <dbReference type="ARBA" id="ARBA00022946"/>
    </source>
</evidence>
<dbReference type="EMBL" id="JARKHS020031731">
    <property type="protein sequence ID" value="KAK8760921.1"/>
    <property type="molecule type" value="Genomic_DNA"/>
</dbReference>
<evidence type="ECO:0000256" key="6">
    <source>
        <dbReference type="ARBA" id="ARBA00023128"/>
    </source>
</evidence>
<keyword evidence="3" id="KW-0597">Phosphoprotein</keyword>
<evidence type="ECO:0000256" key="2">
    <source>
        <dbReference type="ARBA" id="ARBA00006136"/>
    </source>
</evidence>
<comment type="similarity">
    <text evidence="2">Belongs to the bacterial ribosomal protein bS18 family. Mitochondrion-specific ribosomal protein mS40 subfamily.</text>
</comment>
<dbReference type="GO" id="GO:0032543">
    <property type="term" value="P:mitochondrial translation"/>
    <property type="evidence" value="ECO:0007669"/>
    <property type="project" value="InterPro"/>
</dbReference>
<name>A0AAQ4DEN1_AMBAM</name>
<dbReference type="Gene3D" id="4.10.640.10">
    <property type="entry name" value="Ribosomal protein S18"/>
    <property type="match status" value="1"/>
</dbReference>
<keyword evidence="6" id="KW-0496">Mitochondrion</keyword>
<evidence type="ECO:0000256" key="7">
    <source>
        <dbReference type="ARBA" id="ARBA00023274"/>
    </source>
</evidence>
<comment type="subcellular location">
    <subcellularLocation>
        <location evidence="1">Mitochondrion</location>
    </subcellularLocation>
</comment>
<organism evidence="11 12">
    <name type="scientific">Amblyomma americanum</name>
    <name type="common">Lone star tick</name>
    <dbReference type="NCBI Taxonomy" id="6943"/>
    <lineage>
        <taxon>Eukaryota</taxon>
        <taxon>Metazoa</taxon>
        <taxon>Ecdysozoa</taxon>
        <taxon>Arthropoda</taxon>
        <taxon>Chelicerata</taxon>
        <taxon>Arachnida</taxon>
        <taxon>Acari</taxon>
        <taxon>Parasitiformes</taxon>
        <taxon>Ixodida</taxon>
        <taxon>Ixodoidea</taxon>
        <taxon>Ixodidae</taxon>
        <taxon>Amblyomminae</taxon>
        <taxon>Amblyomma</taxon>
    </lineage>
</organism>
<evidence type="ECO:0000256" key="8">
    <source>
        <dbReference type="ARBA" id="ARBA00032055"/>
    </source>
</evidence>
<dbReference type="GO" id="GO:0005739">
    <property type="term" value="C:mitochondrion"/>
    <property type="evidence" value="ECO:0007669"/>
    <property type="project" value="UniProtKB-SubCell"/>
</dbReference>
<dbReference type="InterPro" id="IPR040054">
    <property type="entry name" value="MRPS18B"/>
</dbReference>
<reference evidence="11 12" key="1">
    <citation type="journal article" date="2023" name="Arcadia Sci">
        <title>De novo assembly of a long-read Amblyomma americanum tick genome.</title>
        <authorList>
            <person name="Chou S."/>
            <person name="Poskanzer K.E."/>
            <person name="Rollins M."/>
            <person name="Thuy-Boun P.S."/>
        </authorList>
    </citation>
    <scope>NUCLEOTIDE SEQUENCE [LARGE SCALE GENOMIC DNA]</scope>
    <source>
        <strain evidence="11">F_SG_1</strain>
        <tissue evidence="11">Salivary glands</tissue>
    </source>
</reference>
<evidence type="ECO:0000256" key="9">
    <source>
        <dbReference type="ARBA" id="ARBA00035130"/>
    </source>
</evidence>
<dbReference type="InterPro" id="IPR036870">
    <property type="entry name" value="Ribosomal_bS18_sf"/>
</dbReference>
<keyword evidence="4" id="KW-0809">Transit peptide</keyword>
<keyword evidence="5" id="KW-0689">Ribosomal protein</keyword>
<protein>
    <recommendedName>
        <fullName evidence="9">Small ribosomal subunit protein mS40</fullName>
    </recommendedName>
    <alternativeName>
        <fullName evidence="8">28S ribosomal protein S18-2, mitochondrial</fullName>
    </alternativeName>
    <alternativeName>
        <fullName evidence="10">28S ribosomal protein S18b, mitochondrial</fullName>
    </alternativeName>
</protein>
<proteinExistence type="inferred from homology"/>
<evidence type="ECO:0000256" key="10">
    <source>
        <dbReference type="ARBA" id="ARBA00035515"/>
    </source>
</evidence>
<dbReference type="PANTHER" id="PTHR13329:SF2">
    <property type="entry name" value="SMALL RIBOSOMAL SUBUNIT PROTEIN MS40"/>
    <property type="match status" value="1"/>
</dbReference>
<comment type="caution">
    <text evidence="11">The sequence shown here is derived from an EMBL/GenBank/DDBJ whole genome shotgun (WGS) entry which is preliminary data.</text>
</comment>
<evidence type="ECO:0000256" key="1">
    <source>
        <dbReference type="ARBA" id="ARBA00004173"/>
    </source>
</evidence>
<dbReference type="GO" id="GO:0003735">
    <property type="term" value="F:structural constituent of ribosome"/>
    <property type="evidence" value="ECO:0007669"/>
    <property type="project" value="InterPro"/>
</dbReference>
<gene>
    <name evidence="11" type="ORF">V5799_027812</name>
</gene>
<evidence type="ECO:0000256" key="5">
    <source>
        <dbReference type="ARBA" id="ARBA00022980"/>
    </source>
</evidence>
<evidence type="ECO:0000313" key="11">
    <source>
        <dbReference type="EMBL" id="KAK8760921.1"/>
    </source>
</evidence>
<dbReference type="InterPro" id="IPR001648">
    <property type="entry name" value="Ribosomal_bS18"/>
</dbReference>
<sequence>MAALMWRACLRRSLRAACKPLPVYLQSVEKKLLLPETSKIQELSSVCSLSRLEGCKKLSTSACSFCKEEEEVETEGGAEDSEETSDDGTLNVKKVTLHPPELSIQYLESKAYKETYGDDPVWTMYRRNFKGQFPPKKTRRNCVKKGMIATGNPCPLCRDEYLVVHHTNTKLLTQFISTHTGETLKPNKTGLCRRKQFELDLAILKAKDLGLIKYQVPFRRYDYNDYYPQLKESTKEKVASLPE</sequence>
<dbReference type="Pfam" id="PF01084">
    <property type="entry name" value="Ribosomal_S18"/>
    <property type="match status" value="1"/>
</dbReference>